<sequence>MAGLIYKICHLEDWAAAGESFEGSAKDREDGFIHFSTAEQLPGTLARYYAGAERLELIAVNADVLGEALRFEPSTGGALFPHLYAPMPRSAVAWTKTITKGADGVFVLPPEAI</sequence>
<dbReference type="AlphaFoldDB" id="A0A846N187"/>
<dbReference type="InterPro" id="IPR009297">
    <property type="entry name" value="DUF952"/>
</dbReference>
<dbReference type="PANTHER" id="PTHR34129">
    <property type="entry name" value="BLR1139 PROTEIN"/>
    <property type="match status" value="1"/>
</dbReference>
<accession>A0A846N187</accession>
<evidence type="ECO:0000313" key="2">
    <source>
        <dbReference type="Proteomes" id="UP000570514"/>
    </source>
</evidence>
<evidence type="ECO:0000313" key="1">
    <source>
        <dbReference type="EMBL" id="NIK89343.1"/>
    </source>
</evidence>
<comment type="caution">
    <text evidence="1">The sequence shown here is derived from an EMBL/GenBank/DDBJ whole genome shotgun (WGS) entry which is preliminary data.</text>
</comment>
<dbReference type="Proteomes" id="UP000570514">
    <property type="component" value="Unassembled WGS sequence"/>
</dbReference>
<dbReference type="EMBL" id="JAASRM010000001">
    <property type="protein sequence ID" value="NIK89343.1"/>
    <property type="molecule type" value="Genomic_DNA"/>
</dbReference>
<dbReference type="SUPFAM" id="SSF56399">
    <property type="entry name" value="ADP-ribosylation"/>
    <property type="match status" value="1"/>
</dbReference>
<reference evidence="1 2" key="1">
    <citation type="submission" date="2020-03" db="EMBL/GenBank/DDBJ databases">
        <title>Genomic Encyclopedia of Type Strains, Phase IV (KMG-IV): sequencing the most valuable type-strain genomes for metagenomic binning, comparative biology and taxonomic classification.</title>
        <authorList>
            <person name="Goeker M."/>
        </authorList>
    </citation>
    <scope>NUCLEOTIDE SEQUENCE [LARGE SCALE GENOMIC DNA]</scope>
    <source>
        <strain evidence="1 2">DSM 19867</strain>
    </source>
</reference>
<dbReference type="RefSeq" id="WP_167083440.1">
    <property type="nucleotide sequence ID" value="NZ_BAAADC010000001.1"/>
</dbReference>
<proteinExistence type="predicted"/>
<gene>
    <name evidence="1" type="ORF">FHS83_002661</name>
</gene>
<protein>
    <submittedName>
        <fullName evidence="1">Uncharacterized protein (DUF952 family)</fullName>
    </submittedName>
</protein>
<dbReference type="Pfam" id="PF06108">
    <property type="entry name" value="DUF952"/>
    <property type="match status" value="1"/>
</dbReference>
<dbReference type="PANTHER" id="PTHR34129:SF1">
    <property type="entry name" value="DUF952 DOMAIN-CONTAINING PROTEIN"/>
    <property type="match status" value="1"/>
</dbReference>
<keyword evidence="2" id="KW-1185">Reference proteome</keyword>
<name>A0A846N187_9PROT</name>
<dbReference type="Gene3D" id="3.20.170.20">
    <property type="entry name" value="Protein of unknown function DUF952"/>
    <property type="match status" value="1"/>
</dbReference>
<organism evidence="1 2">
    <name type="scientific">Rhizomicrobium palustre</name>
    <dbReference type="NCBI Taxonomy" id="189966"/>
    <lineage>
        <taxon>Bacteria</taxon>
        <taxon>Pseudomonadati</taxon>
        <taxon>Pseudomonadota</taxon>
        <taxon>Alphaproteobacteria</taxon>
        <taxon>Micropepsales</taxon>
        <taxon>Micropepsaceae</taxon>
        <taxon>Rhizomicrobium</taxon>
    </lineage>
</organism>